<evidence type="ECO:0000313" key="3">
    <source>
        <dbReference type="Proteomes" id="UP000284706"/>
    </source>
</evidence>
<gene>
    <name evidence="2" type="ORF">CVT26_006812</name>
</gene>
<feature type="region of interest" description="Disordered" evidence="1">
    <location>
        <begin position="1"/>
        <end position="76"/>
    </location>
</feature>
<evidence type="ECO:0000313" key="2">
    <source>
        <dbReference type="EMBL" id="PPQ97399.1"/>
    </source>
</evidence>
<dbReference type="OrthoDB" id="3070249at2759"/>
<keyword evidence="3" id="KW-1185">Reference proteome</keyword>
<proteinExistence type="predicted"/>
<evidence type="ECO:0000256" key="1">
    <source>
        <dbReference type="SAM" id="MobiDB-lite"/>
    </source>
</evidence>
<sequence>MPFSSAASLPNVTAETASSNSSAPGTTSSEPTTTDAPAATSTTLKQCTVKRCKRLVEPPPPPAPVSSETSTKKDKEKNFKMCVECRDRYRLHGITKRARQRLEREREKESFDVLRVVDGRRKYGIDMVQLSRNACHRRSVSVWPISVVIITTVTVKAITLSFWDGDATDAGPASLNPDFSPPSPSEAFEDPAGYPVPGLTNWYTPPVVATPNTNGIGIMDPYSFAQTQMQLLAMDMNSAPANALGAAPARPYAYPAPMQMSSSSSSQLANALGVPEPRVSAPSTSSTPAPAPASTPSVATSPPAAAQDSTSSPASAAAPSSP</sequence>
<feature type="compositionally biased region" description="Low complexity" evidence="1">
    <location>
        <begin position="279"/>
        <end position="322"/>
    </location>
</feature>
<dbReference type="Proteomes" id="UP000284706">
    <property type="component" value="Unassembled WGS sequence"/>
</dbReference>
<dbReference type="AlphaFoldDB" id="A0A409Y326"/>
<comment type="caution">
    <text evidence="2">The sequence shown here is derived from an EMBL/GenBank/DDBJ whole genome shotgun (WGS) entry which is preliminary data.</text>
</comment>
<feature type="compositionally biased region" description="Low complexity" evidence="1">
    <location>
        <begin position="16"/>
        <end position="43"/>
    </location>
</feature>
<name>A0A409Y326_9AGAR</name>
<feature type="compositionally biased region" description="Polar residues" evidence="1">
    <location>
        <begin position="1"/>
        <end position="15"/>
    </location>
</feature>
<organism evidence="2 3">
    <name type="scientific">Gymnopilus dilepis</name>
    <dbReference type="NCBI Taxonomy" id="231916"/>
    <lineage>
        <taxon>Eukaryota</taxon>
        <taxon>Fungi</taxon>
        <taxon>Dikarya</taxon>
        <taxon>Basidiomycota</taxon>
        <taxon>Agaricomycotina</taxon>
        <taxon>Agaricomycetes</taxon>
        <taxon>Agaricomycetidae</taxon>
        <taxon>Agaricales</taxon>
        <taxon>Agaricineae</taxon>
        <taxon>Hymenogastraceae</taxon>
        <taxon>Gymnopilus</taxon>
    </lineage>
</organism>
<protein>
    <submittedName>
        <fullName evidence="2">Uncharacterized protein</fullName>
    </submittedName>
</protein>
<feature type="region of interest" description="Disordered" evidence="1">
    <location>
        <begin position="258"/>
        <end position="322"/>
    </location>
</feature>
<dbReference type="InParanoid" id="A0A409Y326"/>
<dbReference type="EMBL" id="NHYE01001259">
    <property type="protein sequence ID" value="PPQ97399.1"/>
    <property type="molecule type" value="Genomic_DNA"/>
</dbReference>
<reference evidence="2 3" key="1">
    <citation type="journal article" date="2018" name="Evol. Lett.">
        <title>Horizontal gene cluster transfer increased hallucinogenic mushroom diversity.</title>
        <authorList>
            <person name="Reynolds H.T."/>
            <person name="Vijayakumar V."/>
            <person name="Gluck-Thaler E."/>
            <person name="Korotkin H.B."/>
            <person name="Matheny P.B."/>
            <person name="Slot J.C."/>
        </authorList>
    </citation>
    <scope>NUCLEOTIDE SEQUENCE [LARGE SCALE GENOMIC DNA]</scope>
    <source>
        <strain evidence="2 3">SRW20</strain>
    </source>
</reference>
<accession>A0A409Y326</accession>